<evidence type="ECO:0000256" key="1">
    <source>
        <dbReference type="ARBA" id="ARBA00001946"/>
    </source>
</evidence>
<dbReference type="GO" id="GO:0005886">
    <property type="term" value="C:plasma membrane"/>
    <property type="evidence" value="ECO:0007669"/>
    <property type="project" value="TreeGrafter"/>
</dbReference>
<comment type="cofactor">
    <cofactor evidence="1">
        <name>Mg(2+)</name>
        <dbReference type="ChEBI" id="CHEBI:18420"/>
    </cofactor>
</comment>
<keyword evidence="4" id="KW-0808">Transferase</keyword>
<gene>
    <name evidence="14" type="ORF">ESZ91_10380</name>
</gene>
<evidence type="ECO:0000256" key="2">
    <source>
        <dbReference type="ARBA" id="ARBA00005983"/>
    </source>
</evidence>
<organism evidence="14 15">
    <name type="scientific">Candidatus Borkfalkia ceftriaxoniphila</name>
    <dbReference type="NCBI Taxonomy" id="2508949"/>
    <lineage>
        <taxon>Bacteria</taxon>
        <taxon>Bacillati</taxon>
        <taxon>Bacillota</taxon>
        <taxon>Clostridia</taxon>
        <taxon>Christensenellales</taxon>
        <taxon>Christensenellaceae</taxon>
        <taxon>Candidatus Borkfalkia</taxon>
    </lineage>
</organism>
<dbReference type="PANTHER" id="PTHR12358">
    <property type="entry name" value="SPHINGOSINE KINASE"/>
    <property type="match status" value="1"/>
</dbReference>
<keyword evidence="12" id="KW-1208">Phospholipid metabolism</keyword>
<keyword evidence="3" id="KW-0444">Lipid biosynthesis</keyword>
<evidence type="ECO:0000256" key="6">
    <source>
        <dbReference type="ARBA" id="ARBA00022741"/>
    </source>
</evidence>
<dbReference type="RefSeq" id="WP_129226990.1">
    <property type="nucleotide sequence ID" value="NZ_SDOZ01000004.1"/>
</dbReference>
<name>A0A4Q2K8X9_9FIRM</name>
<dbReference type="SUPFAM" id="SSF111331">
    <property type="entry name" value="NAD kinase/diacylglycerol kinase-like"/>
    <property type="match status" value="1"/>
</dbReference>
<evidence type="ECO:0000256" key="3">
    <source>
        <dbReference type="ARBA" id="ARBA00022516"/>
    </source>
</evidence>
<dbReference type="PROSITE" id="PS50146">
    <property type="entry name" value="DAGK"/>
    <property type="match status" value="1"/>
</dbReference>
<evidence type="ECO:0000256" key="7">
    <source>
        <dbReference type="ARBA" id="ARBA00022777"/>
    </source>
</evidence>
<comment type="similarity">
    <text evidence="2">Belongs to the diacylglycerol/lipid kinase family.</text>
</comment>
<dbReference type="GO" id="GO:0008654">
    <property type="term" value="P:phospholipid biosynthetic process"/>
    <property type="evidence" value="ECO:0007669"/>
    <property type="project" value="UniProtKB-KW"/>
</dbReference>
<dbReference type="OrthoDB" id="142078at2"/>
<keyword evidence="11" id="KW-0594">Phospholipid biosynthesis</keyword>
<dbReference type="Pfam" id="PF19279">
    <property type="entry name" value="YegS_C"/>
    <property type="match status" value="1"/>
</dbReference>
<evidence type="ECO:0000256" key="11">
    <source>
        <dbReference type="ARBA" id="ARBA00023209"/>
    </source>
</evidence>
<evidence type="ECO:0000313" key="14">
    <source>
        <dbReference type="EMBL" id="RXZ58056.1"/>
    </source>
</evidence>
<dbReference type="Proteomes" id="UP000291269">
    <property type="component" value="Unassembled WGS sequence"/>
</dbReference>
<keyword evidence="6" id="KW-0547">Nucleotide-binding</keyword>
<keyword evidence="8" id="KW-0067">ATP-binding</keyword>
<proteinExistence type="inferred from homology"/>
<dbReference type="InterPro" id="IPR017438">
    <property type="entry name" value="ATP-NAD_kinase_N"/>
</dbReference>
<keyword evidence="15" id="KW-1185">Reference proteome</keyword>
<dbReference type="Gene3D" id="3.40.50.10330">
    <property type="entry name" value="Probable inorganic polyphosphate/atp-NAD kinase, domain 1"/>
    <property type="match status" value="1"/>
</dbReference>
<evidence type="ECO:0000256" key="12">
    <source>
        <dbReference type="ARBA" id="ARBA00023264"/>
    </source>
</evidence>
<reference evidence="14 15" key="1">
    <citation type="journal article" date="2019" name="Gut">
        <title>Antibiotics-induced monodominance of a novel gut bacterial order.</title>
        <authorList>
            <person name="Hildebrand F."/>
            <person name="Moitinho-Silva L."/>
            <person name="Blasche S."/>
            <person name="Jahn M.T."/>
            <person name="Gossmann T.I."/>
            <person name="Heuerta-Cepas J."/>
            <person name="Hercog R."/>
            <person name="Luetge M."/>
            <person name="Bahram M."/>
            <person name="Pryszlak A."/>
            <person name="Alves R.J."/>
            <person name="Waszak S.M."/>
            <person name="Zhu A."/>
            <person name="Ye L."/>
            <person name="Costea P.I."/>
            <person name="Aalvink S."/>
            <person name="Belzer C."/>
            <person name="Forslund S.K."/>
            <person name="Sunagawa S."/>
            <person name="Hentschel U."/>
            <person name="Merten C."/>
            <person name="Patil K.R."/>
            <person name="Benes V."/>
            <person name="Bork P."/>
        </authorList>
    </citation>
    <scope>NUCLEOTIDE SEQUENCE [LARGE SCALE GENOMIC DNA]</scope>
    <source>
        <strain evidence="14 15">HDS1380</strain>
    </source>
</reference>
<dbReference type="PANTHER" id="PTHR12358:SF106">
    <property type="entry name" value="LIPID KINASE YEGS"/>
    <property type="match status" value="1"/>
</dbReference>
<dbReference type="InterPro" id="IPR045540">
    <property type="entry name" value="YegS/DAGK_C"/>
</dbReference>
<evidence type="ECO:0000259" key="13">
    <source>
        <dbReference type="PROSITE" id="PS50146"/>
    </source>
</evidence>
<dbReference type="AlphaFoldDB" id="A0A4Q2K8X9"/>
<evidence type="ECO:0000256" key="10">
    <source>
        <dbReference type="ARBA" id="ARBA00023098"/>
    </source>
</evidence>
<dbReference type="InterPro" id="IPR050187">
    <property type="entry name" value="Lipid_Phosphate_FormReg"/>
</dbReference>
<dbReference type="SMART" id="SM00046">
    <property type="entry name" value="DAGKc"/>
    <property type="match status" value="1"/>
</dbReference>
<keyword evidence="5" id="KW-0479">Metal-binding</keyword>
<dbReference type="InterPro" id="IPR005218">
    <property type="entry name" value="Diacylglycerol/lipid_kinase"/>
</dbReference>
<evidence type="ECO:0000256" key="5">
    <source>
        <dbReference type="ARBA" id="ARBA00022723"/>
    </source>
</evidence>
<dbReference type="GO" id="GO:0005524">
    <property type="term" value="F:ATP binding"/>
    <property type="evidence" value="ECO:0007669"/>
    <property type="project" value="UniProtKB-KW"/>
</dbReference>
<keyword evidence="7 14" id="KW-0418">Kinase</keyword>
<comment type="caution">
    <text evidence="14">The sequence shown here is derived from an EMBL/GenBank/DDBJ whole genome shotgun (WGS) entry which is preliminary data.</text>
</comment>
<dbReference type="InterPro" id="IPR001206">
    <property type="entry name" value="Diacylglycerol_kinase_cat_dom"/>
</dbReference>
<dbReference type="EMBL" id="SDOZ01000004">
    <property type="protein sequence ID" value="RXZ58056.1"/>
    <property type="molecule type" value="Genomic_DNA"/>
</dbReference>
<evidence type="ECO:0000313" key="15">
    <source>
        <dbReference type="Proteomes" id="UP000291269"/>
    </source>
</evidence>
<dbReference type="InterPro" id="IPR016064">
    <property type="entry name" value="NAD/diacylglycerol_kinase_sf"/>
</dbReference>
<dbReference type="Pfam" id="PF00781">
    <property type="entry name" value="DAGK_cat"/>
    <property type="match status" value="1"/>
</dbReference>
<evidence type="ECO:0000256" key="9">
    <source>
        <dbReference type="ARBA" id="ARBA00022842"/>
    </source>
</evidence>
<keyword evidence="9" id="KW-0460">Magnesium</keyword>
<sequence length="303" mass="33940">MNCIFIYNPVSGKGRIRKKIKYVVDKLREKYEIVDVYETRACGDMTAAAREAAKKYDAIVFSGGDGSFNEVLQGVASAEIMPELGYIPSGTVNDIAHSLHIPKNIRRALKVILGGENVMLDCVKVNERYAMYVVAAGAFTSATYTTPQSQKKLIGRMAYGLEGIKKNMRFDVFPVEVRNGNETVNTQSVFVLLMNGRYVAGMHINKKGSFADGKLEIALVKQTKNPTFLKRIRAYIALARLFLFGYKFKEKQIVRFEGSEFEIFVPENVIWNFDGEKGISGNVKIQVLPKKINMIVPKGLKNI</sequence>
<dbReference type="GO" id="GO:0046872">
    <property type="term" value="F:metal ion binding"/>
    <property type="evidence" value="ECO:0007669"/>
    <property type="project" value="UniProtKB-KW"/>
</dbReference>
<feature type="domain" description="DAGKc" evidence="13">
    <location>
        <begin position="1"/>
        <end position="129"/>
    </location>
</feature>
<protein>
    <submittedName>
        <fullName evidence="14">YegS/Rv2252/BmrU family lipid kinase</fullName>
    </submittedName>
</protein>
<evidence type="ECO:0000256" key="4">
    <source>
        <dbReference type="ARBA" id="ARBA00022679"/>
    </source>
</evidence>
<evidence type="ECO:0000256" key="8">
    <source>
        <dbReference type="ARBA" id="ARBA00022840"/>
    </source>
</evidence>
<dbReference type="NCBIfam" id="TIGR00147">
    <property type="entry name" value="YegS/Rv2252/BmrU family lipid kinase"/>
    <property type="match status" value="1"/>
</dbReference>
<keyword evidence="10" id="KW-0443">Lipid metabolism</keyword>
<dbReference type="GO" id="GO:0004143">
    <property type="term" value="F:ATP-dependent diacylglycerol kinase activity"/>
    <property type="evidence" value="ECO:0007669"/>
    <property type="project" value="TreeGrafter"/>
</dbReference>
<dbReference type="Gene3D" id="2.60.200.40">
    <property type="match status" value="1"/>
</dbReference>
<accession>A0A4Q2K8X9</accession>